<feature type="region of interest" description="Disordered" evidence="1">
    <location>
        <begin position="361"/>
        <end position="381"/>
    </location>
</feature>
<name>A0AAD7JG68_9AGAR</name>
<feature type="region of interest" description="Disordered" evidence="1">
    <location>
        <begin position="256"/>
        <end position="282"/>
    </location>
</feature>
<proteinExistence type="predicted"/>
<evidence type="ECO:0000256" key="1">
    <source>
        <dbReference type="SAM" id="MobiDB-lite"/>
    </source>
</evidence>
<accession>A0AAD7JG68</accession>
<reference evidence="2" key="1">
    <citation type="submission" date="2023-03" db="EMBL/GenBank/DDBJ databases">
        <title>Massive genome expansion in bonnet fungi (Mycena s.s.) driven by repeated elements and novel gene families across ecological guilds.</title>
        <authorList>
            <consortium name="Lawrence Berkeley National Laboratory"/>
            <person name="Harder C.B."/>
            <person name="Miyauchi S."/>
            <person name="Viragh M."/>
            <person name="Kuo A."/>
            <person name="Thoen E."/>
            <person name="Andreopoulos B."/>
            <person name="Lu D."/>
            <person name="Skrede I."/>
            <person name="Drula E."/>
            <person name="Henrissat B."/>
            <person name="Morin E."/>
            <person name="Kohler A."/>
            <person name="Barry K."/>
            <person name="LaButti K."/>
            <person name="Morin E."/>
            <person name="Salamov A."/>
            <person name="Lipzen A."/>
            <person name="Mereny Z."/>
            <person name="Hegedus B."/>
            <person name="Baldrian P."/>
            <person name="Stursova M."/>
            <person name="Weitz H."/>
            <person name="Taylor A."/>
            <person name="Grigoriev I.V."/>
            <person name="Nagy L.G."/>
            <person name="Martin F."/>
            <person name="Kauserud H."/>
        </authorList>
    </citation>
    <scope>NUCLEOTIDE SEQUENCE</scope>
    <source>
        <strain evidence="2">CBHHK188m</strain>
    </source>
</reference>
<gene>
    <name evidence="2" type="ORF">DFH07DRAFT_956212</name>
</gene>
<protein>
    <submittedName>
        <fullName evidence="2">Uncharacterized protein</fullName>
    </submittedName>
</protein>
<dbReference type="AlphaFoldDB" id="A0AAD7JG68"/>
<organism evidence="2 3">
    <name type="scientific">Mycena maculata</name>
    <dbReference type="NCBI Taxonomy" id="230809"/>
    <lineage>
        <taxon>Eukaryota</taxon>
        <taxon>Fungi</taxon>
        <taxon>Dikarya</taxon>
        <taxon>Basidiomycota</taxon>
        <taxon>Agaricomycotina</taxon>
        <taxon>Agaricomycetes</taxon>
        <taxon>Agaricomycetidae</taxon>
        <taxon>Agaricales</taxon>
        <taxon>Marasmiineae</taxon>
        <taxon>Mycenaceae</taxon>
        <taxon>Mycena</taxon>
    </lineage>
</organism>
<comment type="caution">
    <text evidence="2">The sequence shown here is derived from an EMBL/GenBank/DDBJ whole genome shotgun (WGS) entry which is preliminary data.</text>
</comment>
<evidence type="ECO:0000313" key="3">
    <source>
        <dbReference type="Proteomes" id="UP001215280"/>
    </source>
</evidence>
<evidence type="ECO:0000313" key="2">
    <source>
        <dbReference type="EMBL" id="KAJ7764194.1"/>
    </source>
</evidence>
<dbReference type="EMBL" id="JARJLG010000038">
    <property type="protein sequence ID" value="KAJ7764194.1"/>
    <property type="molecule type" value="Genomic_DNA"/>
</dbReference>
<sequence length="465" mass="50508">MSTAEGDEKAPPVPFVHHWNAPGVRDLPIPPPSCNGFPRVNPIPLHALRFTPLGIYDLHRHLGVFAHSPSIWNTYHYRFTKGRIAWLASGASNDNQHHPSDPGFFPELKALRESLPAADDGGYAPRVEFVNLVRELMFDVATMLDRIIDSTTLIIHSEGTTRPGTPVRPEYLSSTVYVPPTFLAGNPSAHMDIARIVQQYIETVGVATVTAWATNAKCAKWSICNSASGTRTPNYIRPGLVIPDAKKPGSSVYVFRGRPAGSLDPPGAAPVPAPSRDGSEEPYSQDALTLMDEIEHNHALMAEIDDLRGHITVLEDVLQRAQSAMASREAVHEAAAATAERTISSLERQLQRVQVSGSSAAISGAPANARPPSYASSSQFFTPTKTRSTTQLFDSRRSPRMISETPLPLTIACLEDCSALSLLPGIRLMIRCAPSTRWYEELAGLGCEAKDVPRLLEALTADMGL</sequence>
<dbReference type="Proteomes" id="UP001215280">
    <property type="component" value="Unassembled WGS sequence"/>
</dbReference>
<keyword evidence="3" id="KW-1185">Reference proteome</keyword>